<gene>
    <name evidence="2" type="ORF">PoB_003620000</name>
</gene>
<sequence>MVCYFDWIRYGIVESPCREWHIIDAGLCHALDANILVVVVSYIDKVSRALNQTGSKKKEKKEIIQAKEGSFVLGLMPSENIFCRPVRLKEVRLLLITSYCSVYHTFICYQLLWRLSRVYLVEAPITLLLVASSCSVYHTSIGYPLLWRLSRLYLVVAPITLLLVASYCSVYHASIGWQ</sequence>
<feature type="transmembrane region" description="Helical" evidence="1">
    <location>
        <begin position="118"/>
        <end position="140"/>
    </location>
</feature>
<evidence type="ECO:0000313" key="2">
    <source>
        <dbReference type="EMBL" id="GFO09695.1"/>
    </source>
</evidence>
<feature type="transmembrane region" description="Helical" evidence="1">
    <location>
        <begin position="93"/>
        <end position="112"/>
    </location>
</feature>
<comment type="caution">
    <text evidence="2">The sequence shown here is derived from an EMBL/GenBank/DDBJ whole genome shotgun (WGS) entry which is preliminary data.</text>
</comment>
<evidence type="ECO:0000256" key="1">
    <source>
        <dbReference type="SAM" id="Phobius"/>
    </source>
</evidence>
<keyword evidence="1" id="KW-1133">Transmembrane helix</keyword>
<keyword evidence="1" id="KW-0812">Transmembrane</keyword>
<protein>
    <submittedName>
        <fullName evidence="2">Uncharacterized protein</fullName>
    </submittedName>
</protein>
<keyword evidence="1" id="KW-0472">Membrane</keyword>
<dbReference type="AlphaFoldDB" id="A0AAV4AQU1"/>
<proteinExistence type="predicted"/>
<evidence type="ECO:0000313" key="3">
    <source>
        <dbReference type="Proteomes" id="UP000735302"/>
    </source>
</evidence>
<dbReference type="EMBL" id="BLXT01004116">
    <property type="protein sequence ID" value="GFO09695.1"/>
    <property type="molecule type" value="Genomic_DNA"/>
</dbReference>
<feature type="transmembrane region" description="Helical" evidence="1">
    <location>
        <begin position="152"/>
        <end position="173"/>
    </location>
</feature>
<name>A0AAV4AQU1_9GAST</name>
<keyword evidence="3" id="KW-1185">Reference proteome</keyword>
<organism evidence="2 3">
    <name type="scientific">Plakobranchus ocellatus</name>
    <dbReference type="NCBI Taxonomy" id="259542"/>
    <lineage>
        <taxon>Eukaryota</taxon>
        <taxon>Metazoa</taxon>
        <taxon>Spiralia</taxon>
        <taxon>Lophotrochozoa</taxon>
        <taxon>Mollusca</taxon>
        <taxon>Gastropoda</taxon>
        <taxon>Heterobranchia</taxon>
        <taxon>Euthyneura</taxon>
        <taxon>Panpulmonata</taxon>
        <taxon>Sacoglossa</taxon>
        <taxon>Placobranchoidea</taxon>
        <taxon>Plakobranchidae</taxon>
        <taxon>Plakobranchus</taxon>
    </lineage>
</organism>
<dbReference type="Proteomes" id="UP000735302">
    <property type="component" value="Unassembled WGS sequence"/>
</dbReference>
<reference evidence="2 3" key="1">
    <citation type="journal article" date="2021" name="Elife">
        <title>Chloroplast acquisition without the gene transfer in kleptoplastic sea slugs, Plakobranchus ocellatus.</title>
        <authorList>
            <person name="Maeda T."/>
            <person name="Takahashi S."/>
            <person name="Yoshida T."/>
            <person name="Shimamura S."/>
            <person name="Takaki Y."/>
            <person name="Nagai Y."/>
            <person name="Toyoda A."/>
            <person name="Suzuki Y."/>
            <person name="Arimoto A."/>
            <person name="Ishii H."/>
            <person name="Satoh N."/>
            <person name="Nishiyama T."/>
            <person name="Hasebe M."/>
            <person name="Maruyama T."/>
            <person name="Minagawa J."/>
            <person name="Obokata J."/>
            <person name="Shigenobu S."/>
        </authorList>
    </citation>
    <scope>NUCLEOTIDE SEQUENCE [LARGE SCALE GENOMIC DNA]</scope>
</reference>
<accession>A0AAV4AQU1</accession>